<comment type="caution">
    <text evidence="1">The sequence shown here is derived from an EMBL/GenBank/DDBJ whole genome shotgun (WGS) entry which is preliminary data.</text>
</comment>
<evidence type="ECO:0000313" key="1">
    <source>
        <dbReference type="EMBL" id="KAK0707788.1"/>
    </source>
</evidence>
<accession>A0AA40A246</accession>
<name>A0AA40A246_9PEZI</name>
<dbReference type="Proteomes" id="UP001172102">
    <property type="component" value="Unassembled WGS sequence"/>
</dbReference>
<gene>
    <name evidence="1" type="ORF">B0H67DRAFT_671321</name>
</gene>
<protein>
    <submittedName>
        <fullName evidence="1">Uncharacterized protein</fullName>
    </submittedName>
</protein>
<evidence type="ECO:0000313" key="2">
    <source>
        <dbReference type="Proteomes" id="UP001172102"/>
    </source>
</evidence>
<proteinExistence type="predicted"/>
<reference evidence="1" key="1">
    <citation type="submission" date="2023-06" db="EMBL/GenBank/DDBJ databases">
        <title>Genome-scale phylogeny and comparative genomics of the fungal order Sordariales.</title>
        <authorList>
            <consortium name="Lawrence Berkeley National Laboratory"/>
            <person name="Hensen N."/>
            <person name="Bonometti L."/>
            <person name="Westerberg I."/>
            <person name="Brannstrom I.O."/>
            <person name="Guillou S."/>
            <person name="Cros-Aarteil S."/>
            <person name="Calhoun S."/>
            <person name="Haridas S."/>
            <person name="Kuo A."/>
            <person name="Mondo S."/>
            <person name="Pangilinan J."/>
            <person name="Riley R."/>
            <person name="Labutti K."/>
            <person name="Andreopoulos B."/>
            <person name="Lipzen A."/>
            <person name="Chen C."/>
            <person name="Yanf M."/>
            <person name="Daum C."/>
            <person name="Ng V."/>
            <person name="Clum A."/>
            <person name="Steindorff A."/>
            <person name="Ohm R."/>
            <person name="Martin F."/>
            <person name="Silar P."/>
            <person name="Natvig D."/>
            <person name="Lalanne C."/>
            <person name="Gautier V."/>
            <person name="Ament-Velasquez S.L."/>
            <person name="Kruys A."/>
            <person name="Hutchinson M.I."/>
            <person name="Powell A.J."/>
            <person name="Barry K."/>
            <person name="Miller A.N."/>
            <person name="Grigoriev I.V."/>
            <person name="Debuchy R."/>
            <person name="Gladieux P."/>
            <person name="Thoren M.H."/>
            <person name="Johannesson H."/>
        </authorList>
    </citation>
    <scope>NUCLEOTIDE SEQUENCE</scope>
    <source>
        <strain evidence="1">SMH4607-1</strain>
    </source>
</reference>
<organism evidence="1 2">
    <name type="scientific">Lasiosphaeris hirsuta</name>
    <dbReference type="NCBI Taxonomy" id="260670"/>
    <lineage>
        <taxon>Eukaryota</taxon>
        <taxon>Fungi</taxon>
        <taxon>Dikarya</taxon>
        <taxon>Ascomycota</taxon>
        <taxon>Pezizomycotina</taxon>
        <taxon>Sordariomycetes</taxon>
        <taxon>Sordariomycetidae</taxon>
        <taxon>Sordariales</taxon>
        <taxon>Lasiosphaeriaceae</taxon>
        <taxon>Lasiosphaeris</taxon>
    </lineage>
</organism>
<dbReference type="EMBL" id="JAUKUA010000006">
    <property type="protein sequence ID" value="KAK0707788.1"/>
    <property type="molecule type" value="Genomic_DNA"/>
</dbReference>
<dbReference type="AlphaFoldDB" id="A0AA40A246"/>
<keyword evidence="2" id="KW-1185">Reference proteome</keyword>
<sequence>MAAVAQIYNTLPTLGDANARFVDREPTLRELADLLAQYGNIFGICLVHSHCKLADGEICSPKGTFPSPNRIGMSSSTI</sequence>